<dbReference type="InterPro" id="IPR028098">
    <property type="entry name" value="Glyco_trans_4-like_N"/>
</dbReference>
<reference evidence="7" key="1">
    <citation type="journal article" date="2019" name="Int. J. Syst. Evol. Microbiol.">
        <title>The Global Catalogue of Microorganisms (GCM) 10K type strain sequencing project: providing services to taxonomists for standard genome sequencing and annotation.</title>
        <authorList>
            <consortium name="The Broad Institute Genomics Platform"/>
            <consortium name="The Broad Institute Genome Sequencing Center for Infectious Disease"/>
            <person name="Wu L."/>
            <person name="Ma J."/>
        </authorList>
    </citation>
    <scope>NUCLEOTIDE SEQUENCE [LARGE SCALE GENOMIC DNA]</scope>
    <source>
        <strain evidence="7">JCM 17687</strain>
    </source>
</reference>
<dbReference type="Pfam" id="PF13692">
    <property type="entry name" value="Glyco_trans_1_4"/>
    <property type="match status" value="1"/>
</dbReference>
<dbReference type="EMBL" id="BAABIW010000009">
    <property type="protein sequence ID" value="GAA5022875.1"/>
    <property type="molecule type" value="Genomic_DNA"/>
</dbReference>
<organism evidence="6 7">
    <name type="scientific">Terrabacter aeriphilus</name>
    <dbReference type="NCBI Taxonomy" id="515662"/>
    <lineage>
        <taxon>Bacteria</taxon>
        <taxon>Bacillati</taxon>
        <taxon>Actinomycetota</taxon>
        <taxon>Actinomycetes</taxon>
        <taxon>Micrococcales</taxon>
        <taxon>Intrasporangiaceae</taxon>
        <taxon>Terrabacter</taxon>
    </lineage>
</organism>
<feature type="region of interest" description="Disordered" evidence="4">
    <location>
        <begin position="160"/>
        <end position="192"/>
    </location>
</feature>
<protein>
    <recommendedName>
        <fullName evidence="1">D-inositol 3-phosphate glycosyltransferase</fullName>
    </recommendedName>
</protein>
<dbReference type="Proteomes" id="UP001500427">
    <property type="component" value="Unassembled WGS sequence"/>
</dbReference>
<evidence type="ECO:0000313" key="6">
    <source>
        <dbReference type="EMBL" id="GAA5022875.1"/>
    </source>
</evidence>
<evidence type="ECO:0000313" key="7">
    <source>
        <dbReference type="Proteomes" id="UP001500427"/>
    </source>
</evidence>
<keyword evidence="7" id="KW-1185">Reference proteome</keyword>
<sequence length="446" mass="47526">MRILLLSHYYEPEVGAPQQRWASLVERFVRAGHEVSVIAPPPHYPRGPLDPAHADQRPGTVHAGQRGETLHRTAFRPYDTEVGSRFADQLVAAASATRLAATRFRRHRPDVVVATVPSLPMLAAGSAVATALRVPLVVEMRDAWPDLLDVAEEWELASPHDLPAPETAHGAAGEAMAPRHHPAPAGGLDSLRSGARDAVRRGGMTTLHRVATGLQRRGTAVVTTTESFADTLRARGVRSVHVVRNGAHPLLGWTGRPAREPDGTLRVLYAGTLGRAQGLSTVVKAASLAARAGTPVRVRIVGAGAEGEVLAALARRLDAPVDVRGTVPRAELVEQYAWADSVLVVLRAWRGLSLTVPSKLYEAMSLGVHVSASVAGEAADIVEQTGAGHVSPPGDAQALADLWQTLVDDPRRLSVGAGPRDWVREHASDDRLAGRYLDVLHEVVGA</sequence>
<dbReference type="CDD" id="cd03794">
    <property type="entry name" value="GT4_WbuB-like"/>
    <property type="match status" value="1"/>
</dbReference>
<keyword evidence="3" id="KW-0808">Transferase</keyword>
<dbReference type="Gene3D" id="3.40.50.2000">
    <property type="entry name" value="Glycogen Phosphorylase B"/>
    <property type="match status" value="2"/>
</dbReference>
<dbReference type="SUPFAM" id="SSF53756">
    <property type="entry name" value="UDP-Glycosyltransferase/glycogen phosphorylase"/>
    <property type="match status" value="1"/>
</dbReference>
<dbReference type="RefSeq" id="WP_345506694.1">
    <property type="nucleotide sequence ID" value="NZ_BAABIW010000009.1"/>
</dbReference>
<evidence type="ECO:0000259" key="5">
    <source>
        <dbReference type="Pfam" id="PF13579"/>
    </source>
</evidence>
<accession>A0ABP9J766</accession>
<name>A0ABP9J766_9MICO</name>
<gene>
    <name evidence="6" type="ORF">GCM10023258_13560</name>
</gene>
<dbReference type="Pfam" id="PF13579">
    <property type="entry name" value="Glyco_trans_4_4"/>
    <property type="match status" value="1"/>
</dbReference>
<evidence type="ECO:0000256" key="2">
    <source>
        <dbReference type="ARBA" id="ARBA00022676"/>
    </source>
</evidence>
<evidence type="ECO:0000256" key="3">
    <source>
        <dbReference type="ARBA" id="ARBA00022679"/>
    </source>
</evidence>
<dbReference type="PANTHER" id="PTHR45947:SF3">
    <property type="entry name" value="SULFOQUINOVOSYL TRANSFERASE SQD2"/>
    <property type="match status" value="1"/>
</dbReference>
<feature type="domain" description="Glycosyltransferase subfamily 4-like N-terminal" evidence="5">
    <location>
        <begin position="16"/>
        <end position="246"/>
    </location>
</feature>
<dbReference type="PANTHER" id="PTHR45947">
    <property type="entry name" value="SULFOQUINOVOSYL TRANSFERASE SQD2"/>
    <property type="match status" value="1"/>
</dbReference>
<keyword evidence="2" id="KW-0328">Glycosyltransferase</keyword>
<proteinExistence type="predicted"/>
<evidence type="ECO:0000256" key="1">
    <source>
        <dbReference type="ARBA" id="ARBA00021292"/>
    </source>
</evidence>
<evidence type="ECO:0000256" key="4">
    <source>
        <dbReference type="SAM" id="MobiDB-lite"/>
    </source>
</evidence>
<dbReference type="InterPro" id="IPR050194">
    <property type="entry name" value="Glycosyltransferase_grp1"/>
</dbReference>
<comment type="caution">
    <text evidence="6">The sequence shown here is derived from an EMBL/GenBank/DDBJ whole genome shotgun (WGS) entry which is preliminary data.</text>
</comment>